<sequence length="148" mass="16422">MRYFVCIFIVLLSCSDDQVVEAPDMPADAGPDFNDMQDMLDDPDMDTDALIPCSRDTDCPRGTSCNIDVCLALRGCLFNGTPDKGCYFDHGEDFSEGYFTAPECTTSEECTDPSEPNCIAKVCSRLTPCEEDEMCPEGQQCSQRVYCR</sequence>
<dbReference type="AlphaFoldDB" id="A0A5B8XM07"/>
<evidence type="ECO:0000313" key="1">
    <source>
        <dbReference type="EMBL" id="QED26181.1"/>
    </source>
</evidence>
<dbReference type="RefSeq" id="WP_146957403.1">
    <property type="nucleotide sequence ID" value="NZ_CP042467.1"/>
</dbReference>
<protein>
    <recommendedName>
        <fullName evidence="3">Dickkopf N-terminal cysteine-rich domain-containing protein</fullName>
    </recommendedName>
</protein>
<reference evidence="1 2" key="1">
    <citation type="submission" date="2019-08" db="EMBL/GenBank/DDBJ databases">
        <authorList>
            <person name="Liang Q."/>
        </authorList>
    </citation>
    <scope>NUCLEOTIDE SEQUENCE [LARGE SCALE GENOMIC DNA]</scope>
    <source>
        <strain evidence="1 2">V1718</strain>
    </source>
</reference>
<name>A0A5B8XM07_9DELT</name>
<dbReference type="KEGG" id="bbae:FRD01_02680"/>
<organism evidence="1 2">
    <name type="scientific">Microvenator marinus</name>
    <dbReference type="NCBI Taxonomy" id="2600177"/>
    <lineage>
        <taxon>Bacteria</taxon>
        <taxon>Deltaproteobacteria</taxon>
        <taxon>Bradymonadales</taxon>
        <taxon>Microvenatoraceae</taxon>
        <taxon>Microvenator</taxon>
    </lineage>
</organism>
<dbReference type="EMBL" id="CP042467">
    <property type="protein sequence ID" value="QED26181.1"/>
    <property type="molecule type" value="Genomic_DNA"/>
</dbReference>
<dbReference type="Proteomes" id="UP000321595">
    <property type="component" value="Chromosome"/>
</dbReference>
<evidence type="ECO:0008006" key="3">
    <source>
        <dbReference type="Google" id="ProtNLM"/>
    </source>
</evidence>
<evidence type="ECO:0000313" key="2">
    <source>
        <dbReference type="Proteomes" id="UP000321595"/>
    </source>
</evidence>
<keyword evidence="2" id="KW-1185">Reference proteome</keyword>
<proteinExistence type="predicted"/>
<gene>
    <name evidence="1" type="ORF">FRD01_02680</name>
</gene>
<accession>A0A5B8XM07</accession>